<accession>A0A650CP41</accession>
<protein>
    <recommendedName>
        <fullName evidence="1">Calcium binding protein SSO6904 domain-containing protein</fullName>
    </recommendedName>
</protein>
<dbReference type="RefSeq" id="WP_156005893.1">
    <property type="nucleotide sequence ID" value="NZ_CP045483.1"/>
</dbReference>
<gene>
    <name evidence="2" type="ORF">D1868_04300</name>
</gene>
<feature type="domain" description="Calcium binding protein SSO6904" evidence="1">
    <location>
        <begin position="1"/>
        <end position="90"/>
    </location>
</feature>
<reference evidence="2 3" key="1">
    <citation type="submission" date="2019-10" db="EMBL/GenBank/DDBJ databases">
        <title>Genome Sequences from Six Type Strain Members of the Archaeal Family Sulfolobaceae: Acidianus ambivalens, Acidianus infernus, Metallosphaera prunae, Stygiolobus azoricus, Sulfolobus metallicus, and Sulfurisphaera ohwakuensis.</title>
        <authorList>
            <person name="Counts J.A."/>
            <person name="Kelly R.M."/>
        </authorList>
    </citation>
    <scope>NUCLEOTIDE SEQUENCE [LARGE SCALE GENOMIC DNA]</scope>
    <source>
        <strain evidence="2 3">FC6</strain>
    </source>
</reference>
<dbReference type="OrthoDB" id="34184at2157"/>
<dbReference type="InterPro" id="IPR040534">
    <property type="entry name" value="Ca_bind_SSO6904"/>
</dbReference>
<evidence type="ECO:0000313" key="2">
    <source>
        <dbReference type="EMBL" id="QGR19277.1"/>
    </source>
</evidence>
<dbReference type="GeneID" id="42798267"/>
<keyword evidence="3" id="KW-1185">Reference proteome</keyword>
<dbReference type="EMBL" id="CP045483">
    <property type="protein sequence ID" value="QGR19277.1"/>
    <property type="molecule type" value="Genomic_DNA"/>
</dbReference>
<dbReference type="Gene3D" id="1.20.120.970">
    <property type="match status" value="1"/>
</dbReference>
<dbReference type="Proteomes" id="UP000423396">
    <property type="component" value="Chromosome"/>
</dbReference>
<organism evidence="2 3">
    <name type="scientific">Stygiolobus azoricus</name>
    <dbReference type="NCBI Taxonomy" id="41675"/>
    <lineage>
        <taxon>Archaea</taxon>
        <taxon>Thermoproteota</taxon>
        <taxon>Thermoprotei</taxon>
        <taxon>Sulfolobales</taxon>
        <taxon>Sulfolobaceae</taxon>
        <taxon>Stygiolobus</taxon>
    </lineage>
</organism>
<name>A0A650CP41_9CREN</name>
<proteinExistence type="predicted"/>
<evidence type="ECO:0000259" key="1">
    <source>
        <dbReference type="Pfam" id="PF18249"/>
    </source>
</evidence>
<sequence length="91" mass="10948">MSIMDEEEFKLIRQYKNKIDLQTVISILEEIEQDYMHSENLTSSIIFVYTNHLDVIRQNREFYELLSKVLEKYSKRIGFENISQLVINSLK</sequence>
<dbReference type="KEGG" id="sazo:D1868_04300"/>
<evidence type="ECO:0000313" key="3">
    <source>
        <dbReference type="Proteomes" id="UP000423396"/>
    </source>
</evidence>
<dbReference type="Pfam" id="PF18249">
    <property type="entry name" value="Ca_bind_SSO6904"/>
    <property type="match status" value="1"/>
</dbReference>
<dbReference type="AlphaFoldDB" id="A0A650CP41"/>